<dbReference type="Proteomes" id="UP001595776">
    <property type="component" value="Unassembled WGS sequence"/>
</dbReference>
<keyword evidence="3" id="KW-1185">Reference proteome</keyword>
<feature type="transmembrane region" description="Helical" evidence="1">
    <location>
        <begin position="41"/>
        <end position="63"/>
    </location>
</feature>
<feature type="transmembrane region" description="Helical" evidence="1">
    <location>
        <begin position="75"/>
        <end position="98"/>
    </location>
</feature>
<reference evidence="3" key="1">
    <citation type="journal article" date="2019" name="Int. J. Syst. Evol. Microbiol.">
        <title>The Global Catalogue of Microorganisms (GCM) 10K type strain sequencing project: providing services to taxonomists for standard genome sequencing and annotation.</title>
        <authorList>
            <consortium name="The Broad Institute Genomics Platform"/>
            <consortium name="The Broad Institute Genome Sequencing Center for Infectious Disease"/>
            <person name="Wu L."/>
            <person name="Ma J."/>
        </authorList>
    </citation>
    <scope>NUCLEOTIDE SEQUENCE [LARGE SCALE GENOMIC DNA]</scope>
    <source>
        <strain evidence="3">CGMCC 1.15304</strain>
    </source>
</reference>
<comment type="caution">
    <text evidence="2">The sequence shown here is derived from an EMBL/GenBank/DDBJ whole genome shotgun (WGS) entry which is preliminary data.</text>
</comment>
<protein>
    <submittedName>
        <fullName evidence="2">Uncharacterized protein</fullName>
    </submittedName>
</protein>
<keyword evidence="1" id="KW-0472">Membrane</keyword>
<dbReference type="RefSeq" id="WP_068152101.1">
    <property type="nucleotide sequence ID" value="NZ_JBHSCR010000005.1"/>
</dbReference>
<keyword evidence="1" id="KW-1133">Transmembrane helix</keyword>
<keyword evidence="1" id="KW-0812">Transmembrane</keyword>
<feature type="transmembrane region" description="Helical" evidence="1">
    <location>
        <begin position="104"/>
        <end position="124"/>
    </location>
</feature>
<accession>A0ABV8UAH3</accession>
<name>A0ABV8UAH3_9PROT</name>
<evidence type="ECO:0000313" key="3">
    <source>
        <dbReference type="Proteomes" id="UP001595776"/>
    </source>
</evidence>
<evidence type="ECO:0000313" key="2">
    <source>
        <dbReference type="EMBL" id="MFC4347907.1"/>
    </source>
</evidence>
<evidence type="ECO:0000256" key="1">
    <source>
        <dbReference type="SAM" id="Phobius"/>
    </source>
</evidence>
<sequence>MKKVGIVLALVLLAALARGILHWLVFGEGVFASFLETPEDIARLVAKIILDLVVGAIVVLFALPAVLLSRRRMPVVASMGTAALVPCLLLFGLEFFTANGLPEAAIRLLGILFVQGLVVAAVALKYWPAKNKDAVQNIFE</sequence>
<organism evidence="2 3">
    <name type="scientific">Kordiimonas lipolytica</name>
    <dbReference type="NCBI Taxonomy" id="1662421"/>
    <lineage>
        <taxon>Bacteria</taxon>
        <taxon>Pseudomonadati</taxon>
        <taxon>Pseudomonadota</taxon>
        <taxon>Alphaproteobacteria</taxon>
        <taxon>Kordiimonadales</taxon>
        <taxon>Kordiimonadaceae</taxon>
        <taxon>Kordiimonas</taxon>
    </lineage>
</organism>
<gene>
    <name evidence="2" type="ORF">ACFO5Q_08635</name>
</gene>
<proteinExistence type="predicted"/>
<dbReference type="EMBL" id="JBHSCR010000005">
    <property type="protein sequence ID" value="MFC4347907.1"/>
    <property type="molecule type" value="Genomic_DNA"/>
</dbReference>